<keyword evidence="3" id="KW-0863">Zinc-finger</keyword>
<dbReference type="eggNOG" id="KOG2837">
    <property type="taxonomic scope" value="Eukaryota"/>
</dbReference>
<evidence type="ECO:0000256" key="3">
    <source>
        <dbReference type="ARBA" id="ARBA00022771"/>
    </source>
</evidence>
<dbReference type="InterPro" id="IPR036236">
    <property type="entry name" value="Znf_C2H2_sf"/>
</dbReference>
<proteinExistence type="inferred from homology"/>
<dbReference type="STRING" id="284811.Q759P8"/>
<dbReference type="GO" id="GO:0003676">
    <property type="term" value="F:nucleic acid binding"/>
    <property type="evidence" value="ECO:0007669"/>
    <property type="project" value="InterPro"/>
</dbReference>
<dbReference type="Proteomes" id="UP000000591">
    <property type="component" value="Chromosome IV"/>
</dbReference>
<dbReference type="InterPro" id="IPR019447">
    <property type="entry name" value="DNA/RNA-bd_Kin17_WH-like_dom"/>
</dbReference>
<dbReference type="KEGG" id="ago:AGOS_ADR225W"/>
<dbReference type="FunFam" id="1.10.10.2030:FF:000001">
    <property type="entry name" value="DNA/RNA-binding protein KIN17, putative"/>
    <property type="match status" value="1"/>
</dbReference>
<dbReference type="SMART" id="SM01253">
    <property type="entry name" value="Kin17_mid"/>
    <property type="match status" value="1"/>
</dbReference>
<feature type="domain" description="C2H2-type" evidence="5">
    <location>
        <begin position="28"/>
        <end position="50"/>
    </location>
</feature>
<comment type="similarity">
    <text evidence="1">Belongs to the KIN17 family.</text>
</comment>
<dbReference type="InParanoid" id="Q759P8"/>
<accession>Q759P8</accession>
<dbReference type="GeneID" id="4620483"/>
<dbReference type="PANTHER" id="PTHR12805:SF0">
    <property type="entry name" value="DNA_RNA-BINDING PROTEIN KIN17"/>
    <property type="match status" value="1"/>
</dbReference>
<organism evidence="6 7">
    <name type="scientific">Eremothecium gossypii (strain ATCC 10895 / CBS 109.51 / FGSC 9923 / NRRL Y-1056)</name>
    <name type="common">Yeast</name>
    <name type="synonym">Ashbya gossypii</name>
    <dbReference type="NCBI Taxonomy" id="284811"/>
    <lineage>
        <taxon>Eukaryota</taxon>
        <taxon>Fungi</taxon>
        <taxon>Dikarya</taxon>
        <taxon>Ascomycota</taxon>
        <taxon>Saccharomycotina</taxon>
        <taxon>Saccharomycetes</taxon>
        <taxon>Saccharomycetales</taxon>
        <taxon>Saccharomycetaceae</taxon>
        <taxon>Eremothecium</taxon>
    </lineage>
</organism>
<dbReference type="OrthoDB" id="10266249at2759"/>
<evidence type="ECO:0000256" key="2">
    <source>
        <dbReference type="ARBA" id="ARBA00022723"/>
    </source>
</evidence>
<keyword evidence="2" id="KW-0479">Metal-binding</keyword>
<dbReference type="RefSeq" id="NP_984321.1">
    <property type="nucleotide sequence ID" value="NM_209674.1"/>
</dbReference>
<dbReference type="FunCoup" id="Q759P8">
    <property type="interactions" value="346"/>
</dbReference>
<dbReference type="PANTHER" id="PTHR12805">
    <property type="entry name" value="KIN17 KIN, ANTIGENIC DETERMINANT OF RECA PROTEIN HOMOLOG"/>
    <property type="match status" value="1"/>
</dbReference>
<dbReference type="Pfam" id="PF25095">
    <property type="entry name" value="C2H2-zf_KIN17"/>
    <property type="match status" value="1"/>
</dbReference>
<dbReference type="OMA" id="KWVANKM"/>
<dbReference type="Gene3D" id="1.10.10.2030">
    <property type="entry name" value="DNA/RNA-binding protein Kin17, conserved domain"/>
    <property type="match status" value="1"/>
</dbReference>
<evidence type="ECO:0000256" key="1">
    <source>
        <dbReference type="ARBA" id="ARBA00008517"/>
    </source>
</evidence>
<dbReference type="InterPro" id="IPR037321">
    <property type="entry name" value="KIN17-like"/>
</dbReference>
<gene>
    <name evidence="6" type="ORF">AGOS_ADR225W</name>
</gene>
<dbReference type="PROSITE" id="PS00028">
    <property type="entry name" value="ZINC_FINGER_C2H2_1"/>
    <property type="match status" value="1"/>
</dbReference>
<keyword evidence="7" id="KW-1185">Reference proteome</keyword>
<evidence type="ECO:0000259" key="5">
    <source>
        <dbReference type="PROSITE" id="PS00028"/>
    </source>
</evidence>
<protein>
    <submittedName>
        <fullName evidence="6">ADR225Wp</fullName>
    </submittedName>
</protein>
<dbReference type="SMART" id="SM00451">
    <property type="entry name" value="ZnF_U1"/>
    <property type="match status" value="1"/>
</dbReference>
<dbReference type="InterPro" id="IPR056767">
    <property type="entry name" value="C2H2-Znf_KIN17"/>
</dbReference>
<dbReference type="AlphaFoldDB" id="Q759P8"/>
<reference evidence="6 7" key="1">
    <citation type="journal article" date="2004" name="Science">
        <title>The Ashbya gossypii genome as a tool for mapping the ancient Saccharomyces cerevisiae genome.</title>
        <authorList>
            <person name="Dietrich F.S."/>
            <person name="Voegeli S."/>
            <person name="Brachat S."/>
            <person name="Lerch A."/>
            <person name="Gates K."/>
            <person name="Steiner S."/>
            <person name="Mohr C."/>
            <person name="Pohlmann R."/>
            <person name="Luedi P."/>
            <person name="Choi S."/>
            <person name="Wing R.A."/>
            <person name="Flavier A."/>
            <person name="Gaffney T.D."/>
            <person name="Philippsen P."/>
        </authorList>
    </citation>
    <scope>NUCLEOTIDE SEQUENCE [LARGE SCALE GENOMIC DNA]</scope>
    <source>
        <strain evidence="7">ATCC 10895 / CBS 109.51 / FGSC 9923 / NRRL Y-1056</strain>
    </source>
</reference>
<dbReference type="InterPro" id="IPR038254">
    <property type="entry name" value="KIN17_WH-like_sf"/>
</dbReference>
<dbReference type="InterPro" id="IPR013087">
    <property type="entry name" value="Znf_C2H2_type"/>
</dbReference>
<dbReference type="SUPFAM" id="SSF57667">
    <property type="entry name" value="beta-beta-alpha zinc fingers"/>
    <property type="match status" value="1"/>
</dbReference>
<keyword evidence="4" id="KW-0862">Zinc</keyword>
<name>Q759P8_EREGS</name>
<evidence type="ECO:0000256" key="4">
    <source>
        <dbReference type="ARBA" id="ARBA00022833"/>
    </source>
</evidence>
<dbReference type="EMBL" id="AE016817">
    <property type="protein sequence ID" value="AAS52145.1"/>
    <property type="molecule type" value="Genomic_DNA"/>
</dbReference>
<dbReference type="Pfam" id="PF10357">
    <property type="entry name" value="WH_KIN17"/>
    <property type="match status" value="1"/>
</dbReference>
<dbReference type="InterPro" id="IPR003604">
    <property type="entry name" value="Matrin/U1-like-C_Znf_C2H2"/>
</dbReference>
<reference evidence="7" key="2">
    <citation type="journal article" date="2013" name="G3 (Bethesda)">
        <title>Genomes of Ashbya fungi isolated from insects reveal four mating-type loci, numerous translocations, lack of transposons, and distinct gene duplications.</title>
        <authorList>
            <person name="Dietrich F.S."/>
            <person name="Voegeli S."/>
            <person name="Kuo S."/>
            <person name="Philippsen P."/>
        </authorList>
    </citation>
    <scope>GENOME REANNOTATION</scope>
    <source>
        <strain evidence="7">ATCC 10895 / CBS 109.51 / FGSC 9923 / NRRL Y-1056</strain>
    </source>
</reference>
<dbReference type="HOGENOM" id="CLU_030065_2_0_1"/>
<sequence length="236" mass="27373">MGKAEFGTAKYISNQLKARGLQKLRFYCQICQKQCRDDNGFQSHIKSPSHLRKISTITPKDIDQYTKQFERDFLRLLHMGHGEKKIEANKFYNEYIQDKHHIHMNATRYTSLTKFIQHLSKTGKIRVHGVEELEEDMDPGQILISYIDNSSDNMLKKDKLRELEENDKHEEDIRQNMLLKQIEFGKKAEQLADVPASDEVPGAEKPAVIGKVSLRLETKNKVKKKKSKGTNVFKKA</sequence>
<evidence type="ECO:0000313" key="6">
    <source>
        <dbReference type="EMBL" id="AAS52145.1"/>
    </source>
</evidence>
<evidence type="ECO:0000313" key="7">
    <source>
        <dbReference type="Proteomes" id="UP000000591"/>
    </source>
</evidence>
<dbReference type="GO" id="GO:0008270">
    <property type="term" value="F:zinc ion binding"/>
    <property type="evidence" value="ECO:0007669"/>
    <property type="project" value="UniProtKB-KW"/>
</dbReference>